<reference evidence="2" key="1">
    <citation type="submission" date="2023-03" db="EMBL/GenBank/DDBJ databases">
        <authorList>
            <person name="Steffen K."/>
            <person name="Cardenas P."/>
        </authorList>
    </citation>
    <scope>NUCLEOTIDE SEQUENCE</scope>
</reference>
<gene>
    <name evidence="2" type="ORF">GBAR_LOCUS811</name>
</gene>
<proteinExistence type="predicted"/>
<keyword evidence="3" id="KW-1185">Reference proteome</keyword>
<feature type="domain" description="Phosphoribosyltransferase" evidence="1">
    <location>
        <begin position="12"/>
        <end position="169"/>
    </location>
</feature>
<dbReference type="SUPFAM" id="SSF53271">
    <property type="entry name" value="PRTase-like"/>
    <property type="match status" value="1"/>
</dbReference>
<dbReference type="Gene3D" id="3.40.50.2020">
    <property type="match status" value="1"/>
</dbReference>
<dbReference type="GO" id="GO:0016757">
    <property type="term" value="F:glycosyltransferase activity"/>
    <property type="evidence" value="ECO:0007669"/>
    <property type="project" value="UniProtKB-KW"/>
</dbReference>
<dbReference type="NCBIfam" id="NF001097">
    <property type="entry name" value="PRK00129.1"/>
    <property type="match status" value="1"/>
</dbReference>
<dbReference type="Proteomes" id="UP001174909">
    <property type="component" value="Unassembled WGS sequence"/>
</dbReference>
<organism evidence="2 3">
    <name type="scientific">Geodia barretti</name>
    <name type="common">Barrett's horny sponge</name>
    <dbReference type="NCBI Taxonomy" id="519541"/>
    <lineage>
        <taxon>Eukaryota</taxon>
        <taxon>Metazoa</taxon>
        <taxon>Porifera</taxon>
        <taxon>Demospongiae</taxon>
        <taxon>Heteroscleromorpha</taxon>
        <taxon>Tetractinellida</taxon>
        <taxon>Astrophorina</taxon>
        <taxon>Geodiidae</taxon>
        <taxon>Geodia</taxon>
    </lineage>
</organism>
<evidence type="ECO:0000259" key="1">
    <source>
        <dbReference type="Pfam" id="PF14681"/>
    </source>
</evidence>
<dbReference type="EMBL" id="CASHTH010000127">
    <property type="protein sequence ID" value="CAI7991732.1"/>
    <property type="molecule type" value="Genomic_DNA"/>
</dbReference>
<keyword evidence="2" id="KW-0328">Glycosyltransferase</keyword>
<comment type="caution">
    <text evidence="2">The sequence shown here is derived from an EMBL/GenBank/DDBJ whole genome shotgun (WGS) entry which is preliminary data.</text>
</comment>
<accession>A0AA35QUC9</accession>
<name>A0AA35QUC9_GEOBA</name>
<dbReference type="AlphaFoldDB" id="A0AA35QUC9"/>
<evidence type="ECO:0000313" key="3">
    <source>
        <dbReference type="Proteomes" id="UP001174909"/>
    </source>
</evidence>
<dbReference type="Pfam" id="PF14681">
    <property type="entry name" value="UPRTase"/>
    <property type="match status" value="1"/>
</dbReference>
<protein>
    <submittedName>
        <fullName evidence="2">Uracil phosphoribosyltransferase</fullName>
    </submittedName>
</protein>
<keyword evidence="2" id="KW-0808">Transferase</keyword>
<dbReference type="InterPro" id="IPR029057">
    <property type="entry name" value="PRTase-like"/>
</dbReference>
<dbReference type="CDD" id="cd06223">
    <property type="entry name" value="PRTases_typeI"/>
    <property type="match status" value="1"/>
</dbReference>
<sequence length="197" mass="21779">MSENPFPNLHLVDHPLVQHKLSFLRDKTTQTPLFRALLREIALLIGYEITRGLPMDSTSIETPLTAMETPILRGRKPAIVPILRAGLGMAEGLAELLPTAPLGHIGLYRDPKTHRPVEYYVRLPADTNRLFILVDPMLATGYSASYAVDLLNRNGIDDGNVRFMAMVWAASLDECLNEKAYIVPGLGDAGDRLFGTD</sequence>
<dbReference type="InterPro" id="IPR000836">
    <property type="entry name" value="PRTase_dom"/>
</dbReference>
<evidence type="ECO:0000313" key="2">
    <source>
        <dbReference type="EMBL" id="CAI7991732.1"/>
    </source>
</evidence>